<dbReference type="GeneID" id="102806269"/>
<feature type="non-terminal residue" evidence="3">
    <location>
        <position position="1"/>
    </location>
</feature>
<reference evidence="3" key="1">
    <citation type="submission" date="2025-08" db="UniProtKB">
        <authorList>
            <consortium name="RefSeq"/>
        </authorList>
    </citation>
    <scope>IDENTIFICATION</scope>
    <source>
        <tissue evidence="3">Testes</tissue>
    </source>
</reference>
<evidence type="ECO:0000313" key="2">
    <source>
        <dbReference type="Proteomes" id="UP000694865"/>
    </source>
</evidence>
<proteinExistence type="predicted"/>
<dbReference type="Proteomes" id="UP000694865">
    <property type="component" value="Unplaced"/>
</dbReference>
<gene>
    <name evidence="3" type="primary">LOC102806269</name>
</gene>
<feature type="region of interest" description="Disordered" evidence="1">
    <location>
        <begin position="253"/>
        <end position="302"/>
    </location>
</feature>
<organism evidence="2 3">
    <name type="scientific">Saccoglossus kowalevskii</name>
    <name type="common">Acorn worm</name>
    <dbReference type="NCBI Taxonomy" id="10224"/>
    <lineage>
        <taxon>Eukaryota</taxon>
        <taxon>Metazoa</taxon>
        <taxon>Hemichordata</taxon>
        <taxon>Enteropneusta</taxon>
        <taxon>Harrimaniidae</taxon>
        <taxon>Saccoglossus</taxon>
    </lineage>
</organism>
<evidence type="ECO:0000256" key="1">
    <source>
        <dbReference type="SAM" id="MobiDB-lite"/>
    </source>
</evidence>
<keyword evidence="2" id="KW-1185">Reference proteome</keyword>
<feature type="region of interest" description="Disordered" evidence="1">
    <location>
        <begin position="209"/>
        <end position="232"/>
    </location>
</feature>
<accession>A0ABM0LZC3</accession>
<dbReference type="RefSeq" id="XP_006813114.1">
    <property type="nucleotide sequence ID" value="XM_006813051.1"/>
</dbReference>
<feature type="compositionally biased region" description="Polar residues" evidence="1">
    <location>
        <begin position="253"/>
        <end position="268"/>
    </location>
</feature>
<feature type="region of interest" description="Disordered" evidence="1">
    <location>
        <begin position="420"/>
        <end position="445"/>
    </location>
</feature>
<name>A0ABM0LZC3_SACKO</name>
<feature type="compositionally biased region" description="Polar residues" evidence="1">
    <location>
        <begin position="334"/>
        <end position="347"/>
    </location>
</feature>
<feature type="compositionally biased region" description="Basic and acidic residues" evidence="1">
    <location>
        <begin position="270"/>
        <end position="280"/>
    </location>
</feature>
<feature type="region of interest" description="Disordered" evidence="1">
    <location>
        <begin position="328"/>
        <end position="347"/>
    </location>
</feature>
<evidence type="ECO:0000313" key="3">
    <source>
        <dbReference type="RefSeq" id="XP_006813114.1"/>
    </source>
</evidence>
<protein>
    <submittedName>
        <fullName evidence="3">Uncharacterized protein LOC102806269</fullName>
    </submittedName>
</protein>
<sequence length="552" mass="61978">RLDKVAASRFIKHALASQDEVDPSKHQRKQGPVNNTTFTVPDFYSEVMEMLVSINLEDQFEKFVKNGIRNSLLQADLSDLKTLLKECGFLPGVILEIQMYLQKKGSNVKEEENAHTGQGVSVSKVKTTSMVDTSVSQQSRAAKHLAPGLVRVATNFKPQSSVKIMAKQAPLMNQLKEQNHSVLTKQHNTKTNQNMQELHFTDPSFKPKTQLEEQSTEENNVLMPQSPKADMEDNSFVDQLSLTRINIKKDFANSEQMTSSKDLVSGKSSPIRDKPRKEVNLQKQSCVRSKKTHALPQNQTTKIVGSVSPVEQTHAEQEVVDENHSNIDAHAHTPTDSSILTSPQISPHQTESCVSDAMKVNIAFRHNFFKYAVNADKSQDDASGDLIKEVCVEPLNCQAADDNCQVVYGRVKDVEDKKRANRKYSTNEDRHRTCTVKKSHKTQGSPSKNKCHLCSSTFHTTRRCPEFKKYAPSCNRKGVKEKEEEEEENDITSEEDMEKKNYCFKPDASESTSSGDERLATANFGMRKCCAVCGGSGHNSFHCPTKKRDFFI</sequence>